<dbReference type="PROSITE" id="PS50956">
    <property type="entry name" value="HTH_ASNC_2"/>
    <property type="match status" value="1"/>
</dbReference>
<organism evidence="5 6">
    <name type="scientific">Segnochrobactrum spirostomi</name>
    <dbReference type="NCBI Taxonomy" id="2608987"/>
    <lineage>
        <taxon>Bacteria</taxon>
        <taxon>Pseudomonadati</taxon>
        <taxon>Pseudomonadota</taxon>
        <taxon>Alphaproteobacteria</taxon>
        <taxon>Hyphomicrobiales</taxon>
        <taxon>Segnochrobactraceae</taxon>
        <taxon>Segnochrobactrum</taxon>
    </lineage>
</organism>
<accession>A0A6A7XZQ0</accession>
<dbReference type="PRINTS" id="PR00033">
    <property type="entry name" value="HTHASNC"/>
</dbReference>
<dbReference type="Pfam" id="PF13404">
    <property type="entry name" value="HTH_AsnC-type"/>
    <property type="match status" value="1"/>
</dbReference>
<dbReference type="SUPFAM" id="SSF54909">
    <property type="entry name" value="Dimeric alpha+beta barrel"/>
    <property type="match status" value="1"/>
</dbReference>
<dbReference type="Proteomes" id="UP000332515">
    <property type="component" value="Unassembled WGS sequence"/>
</dbReference>
<dbReference type="InterPro" id="IPR019888">
    <property type="entry name" value="Tscrpt_reg_AsnC-like"/>
</dbReference>
<dbReference type="InterPro" id="IPR036388">
    <property type="entry name" value="WH-like_DNA-bd_sf"/>
</dbReference>
<evidence type="ECO:0000256" key="3">
    <source>
        <dbReference type="ARBA" id="ARBA00023163"/>
    </source>
</evidence>
<keyword evidence="3" id="KW-0804">Transcription</keyword>
<evidence type="ECO:0000256" key="2">
    <source>
        <dbReference type="ARBA" id="ARBA00023125"/>
    </source>
</evidence>
<dbReference type="GO" id="GO:0043565">
    <property type="term" value="F:sequence-specific DNA binding"/>
    <property type="evidence" value="ECO:0007669"/>
    <property type="project" value="InterPro"/>
</dbReference>
<name>A0A6A7XZQ0_9HYPH</name>
<evidence type="ECO:0000256" key="1">
    <source>
        <dbReference type="ARBA" id="ARBA00023015"/>
    </source>
</evidence>
<dbReference type="PANTHER" id="PTHR30154:SF34">
    <property type="entry name" value="TRANSCRIPTIONAL REGULATOR AZLB"/>
    <property type="match status" value="1"/>
</dbReference>
<dbReference type="InterPro" id="IPR036390">
    <property type="entry name" value="WH_DNA-bd_sf"/>
</dbReference>
<dbReference type="InterPro" id="IPR011008">
    <property type="entry name" value="Dimeric_a/b-barrel"/>
</dbReference>
<dbReference type="SMART" id="SM00344">
    <property type="entry name" value="HTH_ASNC"/>
    <property type="match status" value="1"/>
</dbReference>
<dbReference type="Gene3D" id="1.10.10.10">
    <property type="entry name" value="Winged helix-like DNA-binding domain superfamily/Winged helix DNA-binding domain"/>
    <property type="match status" value="1"/>
</dbReference>
<comment type="caution">
    <text evidence="5">The sequence shown here is derived from an EMBL/GenBank/DDBJ whole genome shotgun (WGS) entry which is preliminary data.</text>
</comment>
<dbReference type="Pfam" id="PF01037">
    <property type="entry name" value="AsnC_trans_reg"/>
    <property type="match status" value="1"/>
</dbReference>
<gene>
    <name evidence="5" type="ORF">F0357_03530</name>
</gene>
<dbReference type="EMBL" id="VWNA01000001">
    <property type="protein sequence ID" value="MQT11758.1"/>
    <property type="molecule type" value="Genomic_DNA"/>
</dbReference>
<reference evidence="5 6" key="1">
    <citation type="submission" date="2019-09" db="EMBL/GenBank/DDBJ databases">
        <title>Segnochrobactrum spirostomi gen. nov., sp. nov., isolated from the ciliate Spirostomum cf. yagiui and description of a novel family, Segnochrobactraceae fam. nov. within the order Rhizobiales of the class Alphaproteobacteria.</title>
        <authorList>
            <person name="Akter S."/>
            <person name="Shazib S.U.A."/>
            <person name="Shin M.K."/>
        </authorList>
    </citation>
    <scope>NUCLEOTIDE SEQUENCE [LARGE SCALE GENOMIC DNA]</scope>
    <source>
        <strain evidence="5 6">Sp-1</strain>
    </source>
</reference>
<dbReference type="SUPFAM" id="SSF46785">
    <property type="entry name" value="Winged helix' DNA-binding domain"/>
    <property type="match status" value="1"/>
</dbReference>
<evidence type="ECO:0000313" key="5">
    <source>
        <dbReference type="EMBL" id="MQT11758.1"/>
    </source>
</evidence>
<dbReference type="InterPro" id="IPR019887">
    <property type="entry name" value="Tscrpt_reg_AsnC/Lrp_C"/>
</dbReference>
<keyword evidence="1" id="KW-0805">Transcription regulation</keyword>
<keyword evidence="6" id="KW-1185">Reference proteome</keyword>
<evidence type="ECO:0000313" key="6">
    <source>
        <dbReference type="Proteomes" id="UP000332515"/>
    </source>
</evidence>
<feature type="domain" description="HTH asnC-type" evidence="4">
    <location>
        <begin position="5"/>
        <end position="66"/>
    </location>
</feature>
<keyword evidence="2" id="KW-0238">DNA-binding</keyword>
<dbReference type="RefSeq" id="WP_153478804.1">
    <property type="nucleotide sequence ID" value="NZ_VWNA01000001.1"/>
</dbReference>
<dbReference type="GO" id="GO:0005829">
    <property type="term" value="C:cytosol"/>
    <property type="evidence" value="ECO:0007669"/>
    <property type="project" value="TreeGrafter"/>
</dbReference>
<dbReference type="Gene3D" id="3.30.70.920">
    <property type="match status" value="1"/>
</dbReference>
<dbReference type="AlphaFoldDB" id="A0A6A7XZQ0"/>
<protein>
    <submittedName>
        <fullName evidence="5">Lrp/AsnC family transcriptional regulator</fullName>
    </submittedName>
</protein>
<dbReference type="InterPro" id="IPR000485">
    <property type="entry name" value="AsnC-type_HTH_dom"/>
</dbReference>
<dbReference type="GO" id="GO:0043200">
    <property type="term" value="P:response to amino acid"/>
    <property type="evidence" value="ECO:0007669"/>
    <property type="project" value="TreeGrafter"/>
</dbReference>
<proteinExistence type="predicted"/>
<evidence type="ECO:0000259" key="4">
    <source>
        <dbReference type="PROSITE" id="PS50956"/>
    </source>
</evidence>
<dbReference type="PANTHER" id="PTHR30154">
    <property type="entry name" value="LEUCINE-RESPONSIVE REGULATORY PROTEIN"/>
    <property type="match status" value="1"/>
</dbReference>
<sequence length="154" mass="17562">MRDELDSIDRRILAELQKDARLPMATLAAHVGLSVPACYRRVRALREAQIIVREVAVVAPKSLGWPLSMIVLVVLEREGARTNEDLMRKFEKEPEISAAWQVTGSYDFVLHVLARDMESYDAFALRVLSEDERIRMFHTHVVIRGKTRAPIVPV</sequence>